<dbReference type="RefSeq" id="WP_082849091.1">
    <property type="nucleotide sequence ID" value="NZ_LRIE01000079.1"/>
</dbReference>
<dbReference type="InterPro" id="IPR010982">
    <property type="entry name" value="Lambda_DNA-bd_dom_sf"/>
</dbReference>
<name>A0A163QUY5_9CELL</name>
<dbReference type="PROSITE" id="PS50943">
    <property type="entry name" value="HTH_CROC1"/>
    <property type="match status" value="1"/>
</dbReference>
<dbReference type="SUPFAM" id="SSF47413">
    <property type="entry name" value="lambda repressor-like DNA-binding domains"/>
    <property type="match status" value="1"/>
</dbReference>
<reference evidence="2 3" key="1">
    <citation type="submission" date="2016-01" db="EMBL/GenBank/DDBJ databases">
        <title>Genome sequence of Oerskovia enterophila VJag, an agar and cellulose degrading bacterium.</title>
        <authorList>
            <person name="Poehlein A."/>
            <person name="Jag V."/>
            <person name="Bengelsdorf F."/>
            <person name="Duerre P."/>
            <person name="Daniel R."/>
        </authorList>
    </citation>
    <scope>NUCLEOTIDE SEQUENCE [LARGE SCALE GENOMIC DNA]</scope>
    <source>
        <strain evidence="2 3">VJag</strain>
    </source>
</reference>
<sequence length="82" mass="8887">MSERVKPTALTRAIAARLSVEREQKGINQTDLAKSAGLSQPKVSRLLTGKYAFYIEHFVGICDGLGLDCAEVLATARRAAPR</sequence>
<accession>A0A163QUY5</accession>
<evidence type="ECO:0000313" key="3">
    <source>
        <dbReference type="Proteomes" id="UP000076447"/>
    </source>
</evidence>
<dbReference type="InterPro" id="IPR001387">
    <property type="entry name" value="Cro/C1-type_HTH"/>
</dbReference>
<organism evidence="2 3">
    <name type="scientific">Oerskovia enterophila</name>
    <dbReference type="NCBI Taxonomy" id="43678"/>
    <lineage>
        <taxon>Bacteria</taxon>
        <taxon>Bacillati</taxon>
        <taxon>Actinomycetota</taxon>
        <taxon>Actinomycetes</taxon>
        <taxon>Micrococcales</taxon>
        <taxon>Cellulomonadaceae</taxon>
        <taxon>Oerskovia</taxon>
    </lineage>
</organism>
<evidence type="ECO:0000259" key="1">
    <source>
        <dbReference type="PROSITE" id="PS50943"/>
    </source>
</evidence>
<proteinExistence type="predicted"/>
<evidence type="ECO:0000313" key="2">
    <source>
        <dbReference type="EMBL" id="KZM34561.1"/>
    </source>
</evidence>
<dbReference type="Pfam" id="PF13443">
    <property type="entry name" value="HTH_26"/>
    <property type="match status" value="1"/>
</dbReference>
<dbReference type="SMART" id="SM00530">
    <property type="entry name" value="HTH_XRE"/>
    <property type="match status" value="1"/>
</dbReference>
<dbReference type="CDD" id="cd00093">
    <property type="entry name" value="HTH_XRE"/>
    <property type="match status" value="1"/>
</dbReference>
<gene>
    <name evidence="2" type="ORF">OJAG_28600</name>
</gene>
<dbReference type="Gene3D" id="1.10.260.40">
    <property type="entry name" value="lambda repressor-like DNA-binding domains"/>
    <property type="match status" value="1"/>
</dbReference>
<protein>
    <submittedName>
        <fullName evidence="2">Helix-turn-helix domain protein</fullName>
    </submittedName>
</protein>
<dbReference type="PATRIC" id="fig|43678.3.peg.2993"/>
<dbReference type="AlphaFoldDB" id="A0A163QUY5"/>
<dbReference type="EMBL" id="LRIE01000079">
    <property type="protein sequence ID" value="KZM34561.1"/>
    <property type="molecule type" value="Genomic_DNA"/>
</dbReference>
<dbReference type="Proteomes" id="UP000076447">
    <property type="component" value="Unassembled WGS sequence"/>
</dbReference>
<dbReference type="GO" id="GO:0003677">
    <property type="term" value="F:DNA binding"/>
    <property type="evidence" value="ECO:0007669"/>
    <property type="project" value="InterPro"/>
</dbReference>
<comment type="caution">
    <text evidence="2">The sequence shown here is derived from an EMBL/GenBank/DDBJ whole genome shotgun (WGS) entry which is preliminary data.</text>
</comment>
<feature type="domain" description="HTH cro/C1-type" evidence="1">
    <location>
        <begin position="18"/>
        <end position="72"/>
    </location>
</feature>
<dbReference type="OrthoDB" id="513181at2"/>